<proteinExistence type="predicted"/>
<keyword evidence="2" id="KW-0285">Flavoprotein</keyword>
<reference evidence="5 6" key="1">
    <citation type="journal article" date="2014" name="Genome Announc.">
        <title>Genome Sequence of Afipia felis Strain 76713, Isolated in Hospital Water Using an Amoeba Co-Culture Procedure.</title>
        <authorList>
            <person name="Benamar S."/>
            <person name="La Scola B."/>
            <person name="Croce O."/>
        </authorList>
    </citation>
    <scope>NUCLEOTIDE SEQUENCE [LARGE SCALE GENOMIC DNA]</scope>
    <source>
        <strain evidence="5 6">76713</strain>
    </source>
</reference>
<dbReference type="OrthoDB" id="9786503at2"/>
<evidence type="ECO:0000256" key="1">
    <source>
        <dbReference type="ARBA" id="ARBA00018719"/>
    </source>
</evidence>
<dbReference type="SUPFAM" id="SSF51905">
    <property type="entry name" value="FAD/NAD(P)-binding domain"/>
    <property type="match status" value="1"/>
</dbReference>
<dbReference type="InterPro" id="IPR036188">
    <property type="entry name" value="FAD/NAD-bd_sf"/>
</dbReference>
<feature type="domain" description="FAD/NAD(P)-binding" evidence="4">
    <location>
        <begin position="8"/>
        <end position="283"/>
    </location>
</feature>
<protein>
    <recommendedName>
        <fullName evidence="1">Thioredoxin reductase</fullName>
    </recommendedName>
</protein>
<dbReference type="PRINTS" id="PR00469">
    <property type="entry name" value="PNDRDTASEII"/>
</dbReference>
<dbReference type="STRING" id="1035.BN961_00357"/>
<dbReference type="Proteomes" id="UP000035762">
    <property type="component" value="Unassembled WGS sequence"/>
</dbReference>
<evidence type="ECO:0000256" key="3">
    <source>
        <dbReference type="ARBA" id="ARBA00023002"/>
    </source>
</evidence>
<keyword evidence="6" id="KW-1185">Reference proteome</keyword>
<comment type="caution">
    <text evidence="5">The sequence shown here is derived from an EMBL/GenBank/DDBJ whole genome shotgun (WGS) entry which is preliminary data.</text>
</comment>
<evidence type="ECO:0000313" key="6">
    <source>
        <dbReference type="Proteomes" id="UP000035762"/>
    </source>
</evidence>
<organism evidence="5 6">
    <name type="scientific">Afipia felis</name>
    <name type="common">Cat scratch disease bacillus</name>
    <dbReference type="NCBI Taxonomy" id="1035"/>
    <lineage>
        <taxon>Bacteria</taxon>
        <taxon>Pseudomonadati</taxon>
        <taxon>Pseudomonadota</taxon>
        <taxon>Alphaproteobacteria</taxon>
        <taxon>Hyphomicrobiales</taxon>
        <taxon>Nitrobacteraceae</taxon>
        <taxon>Afipia</taxon>
    </lineage>
</organism>
<dbReference type="EMBL" id="CCAZ020000001">
    <property type="protein sequence ID" value="CEG06976.1"/>
    <property type="molecule type" value="Genomic_DNA"/>
</dbReference>
<dbReference type="PANTHER" id="PTHR48105">
    <property type="entry name" value="THIOREDOXIN REDUCTASE 1-RELATED-RELATED"/>
    <property type="match status" value="1"/>
</dbReference>
<name>A0A090MHB8_AFIFE</name>
<dbReference type="InterPro" id="IPR050097">
    <property type="entry name" value="Ferredoxin-NADP_redctase_2"/>
</dbReference>
<dbReference type="RefSeq" id="WP_048755600.1">
    <property type="nucleotide sequence ID" value="NZ_CCAZ020000001.1"/>
</dbReference>
<keyword evidence="3" id="KW-0560">Oxidoreductase</keyword>
<dbReference type="AlphaFoldDB" id="A0A090MHB8"/>
<evidence type="ECO:0000259" key="4">
    <source>
        <dbReference type="Pfam" id="PF07992"/>
    </source>
</evidence>
<dbReference type="Pfam" id="PF07992">
    <property type="entry name" value="Pyr_redox_2"/>
    <property type="match status" value="1"/>
</dbReference>
<gene>
    <name evidence="5" type="primary">trxB_1</name>
    <name evidence="5" type="ORF">BN961_00357</name>
</gene>
<accession>A0A090MHB8</accession>
<evidence type="ECO:0000313" key="5">
    <source>
        <dbReference type="EMBL" id="CEG06976.1"/>
    </source>
</evidence>
<dbReference type="InterPro" id="IPR023753">
    <property type="entry name" value="FAD/NAD-binding_dom"/>
</dbReference>
<dbReference type="PRINTS" id="PR00368">
    <property type="entry name" value="FADPNR"/>
</dbReference>
<evidence type="ECO:0000256" key="2">
    <source>
        <dbReference type="ARBA" id="ARBA00022630"/>
    </source>
</evidence>
<dbReference type="Gene3D" id="3.50.50.60">
    <property type="entry name" value="FAD/NAD(P)-binding domain"/>
    <property type="match status" value="2"/>
</dbReference>
<sequence length="301" mass="32322">MADLQKTDCFVVGAGPAGLTAAVYLGRYLRSVLVADHGRSRARLIPRSHNYPAFPQGVTGEELLQLLREQALRYGAVILPERIVRLSGSDGGFLAESAERQVLAKKVILATGLVDRSIKIPGMNEAVAAGIVRFCPVCDAYEAKDANICVLGSNKDALHKALFMRTYSRTVTLAFPEDKLVDAEISKSAHHAGVNLLAGGIERIRHEKHSITLFLNNGKTASFDVIYPALGCDVRSDLAADLGAKLNEVGCLKVDEHQQTSIEGIYAVGDVVSDLHQLAVGAGHAAIAATHIHKLLDPNFR</sequence>
<dbReference type="GO" id="GO:0016491">
    <property type="term" value="F:oxidoreductase activity"/>
    <property type="evidence" value="ECO:0007669"/>
    <property type="project" value="UniProtKB-KW"/>
</dbReference>